<feature type="coiled-coil region" evidence="1">
    <location>
        <begin position="12"/>
        <end position="53"/>
    </location>
</feature>
<reference evidence="2" key="1">
    <citation type="submission" date="2021-01" db="EMBL/GenBank/DDBJ databases">
        <authorList>
            <person name="Corre E."/>
            <person name="Pelletier E."/>
            <person name="Niang G."/>
            <person name="Scheremetjew M."/>
            <person name="Finn R."/>
            <person name="Kale V."/>
            <person name="Holt S."/>
            <person name="Cochrane G."/>
            <person name="Meng A."/>
            <person name="Brown T."/>
            <person name="Cohen L."/>
        </authorList>
    </citation>
    <scope>NUCLEOTIDE SEQUENCE</scope>
    <source>
        <strain evidence="2">CCMP 2712</strain>
    </source>
</reference>
<sequence>MSQESEELFKAKTEIEFQLKRVTKERRNLEEVLICWKEDMRRKEERLEETRREESKWRRGEEERGNTLSMAARTLQVATEKRRCGFWQDESRE</sequence>
<evidence type="ECO:0000313" key="2">
    <source>
        <dbReference type="EMBL" id="CAE2323242.1"/>
    </source>
</evidence>
<evidence type="ECO:0000256" key="1">
    <source>
        <dbReference type="SAM" id="Coils"/>
    </source>
</evidence>
<protein>
    <submittedName>
        <fullName evidence="2">Uncharacterized protein</fullName>
    </submittedName>
</protein>
<proteinExistence type="predicted"/>
<dbReference type="AlphaFoldDB" id="A0A7S4P465"/>
<organism evidence="2">
    <name type="scientific">Guillardia theta</name>
    <name type="common">Cryptophyte</name>
    <name type="synonym">Cryptomonas phi</name>
    <dbReference type="NCBI Taxonomy" id="55529"/>
    <lineage>
        <taxon>Eukaryota</taxon>
        <taxon>Cryptophyceae</taxon>
        <taxon>Pyrenomonadales</taxon>
        <taxon>Geminigeraceae</taxon>
        <taxon>Guillardia</taxon>
    </lineage>
</organism>
<keyword evidence="1" id="KW-0175">Coiled coil</keyword>
<accession>A0A7S4P465</accession>
<dbReference type="EMBL" id="HBKN01036637">
    <property type="protein sequence ID" value="CAE2323242.1"/>
    <property type="molecule type" value="Transcribed_RNA"/>
</dbReference>
<gene>
    <name evidence="2" type="ORF">GTHE00462_LOCUS28664</name>
</gene>
<name>A0A7S4P465_GUITH</name>